<gene>
    <name evidence="1" type="ORF">BLNAU_13862</name>
</gene>
<name>A0ABQ9XFJ7_9EUKA</name>
<dbReference type="Proteomes" id="UP001281761">
    <property type="component" value="Unassembled WGS sequence"/>
</dbReference>
<comment type="caution">
    <text evidence="1">The sequence shown here is derived from an EMBL/GenBank/DDBJ whole genome shotgun (WGS) entry which is preliminary data.</text>
</comment>
<evidence type="ECO:0000313" key="1">
    <source>
        <dbReference type="EMBL" id="KAK2951246.1"/>
    </source>
</evidence>
<accession>A0ABQ9XFJ7</accession>
<proteinExistence type="predicted"/>
<evidence type="ECO:0000313" key="2">
    <source>
        <dbReference type="Proteomes" id="UP001281761"/>
    </source>
</evidence>
<keyword evidence="2" id="KW-1185">Reference proteome</keyword>
<organism evidence="1 2">
    <name type="scientific">Blattamonas nauphoetae</name>
    <dbReference type="NCBI Taxonomy" id="2049346"/>
    <lineage>
        <taxon>Eukaryota</taxon>
        <taxon>Metamonada</taxon>
        <taxon>Preaxostyla</taxon>
        <taxon>Oxymonadida</taxon>
        <taxon>Blattamonas</taxon>
    </lineage>
</organism>
<sequence>MIETIIQIAVDQLNATKSSSSLDVLTVTSSFLSDRAHTPEVTTLLIWNCLNTLLFPWCPLSLFEQHFTQFLPSLIRLVTATVTLSYENDDSTWVGHRRLHPLHTSIFHLLKLIKSLDQLVWDTNPSISSLGTQLAFLLTRSDPASHWSSSDGWNPSQLVPILKQRERVPITTSNASRLTTQKYDKTRQLLTSFQEEGLEDRCEQVDPQAPPDRFMQTMSTLSILGSNSLKPPPRHHP</sequence>
<reference evidence="1 2" key="1">
    <citation type="journal article" date="2022" name="bioRxiv">
        <title>Genomics of Preaxostyla Flagellates Illuminates Evolutionary Transitions and the Path Towards Mitochondrial Loss.</title>
        <authorList>
            <person name="Novak L.V.F."/>
            <person name="Treitli S.C."/>
            <person name="Pyrih J."/>
            <person name="Halakuc P."/>
            <person name="Pipaliya S.V."/>
            <person name="Vacek V."/>
            <person name="Brzon O."/>
            <person name="Soukal P."/>
            <person name="Eme L."/>
            <person name="Dacks J.B."/>
            <person name="Karnkowska A."/>
            <person name="Elias M."/>
            <person name="Hampl V."/>
        </authorList>
    </citation>
    <scope>NUCLEOTIDE SEQUENCE [LARGE SCALE GENOMIC DNA]</scope>
    <source>
        <strain evidence="1">NAU3</strain>
        <tissue evidence="1">Gut</tissue>
    </source>
</reference>
<dbReference type="EMBL" id="JARBJD010000122">
    <property type="protein sequence ID" value="KAK2951246.1"/>
    <property type="molecule type" value="Genomic_DNA"/>
</dbReference>
<protein>
    <submittedName>
        <fullName evidence="1">Uncharacterized protein</fullName>
    </submittedName>
</protein>